<comment type="similarity">
    <text evidence="1">Belongs to the amidase family.</text>
</comment>
<evidence type="ECO:0000313" key="3">
    <source>
        <dbReference type="EMBL" id="MDA5400441.1"/>
    </source>
</evidence>
<evidence type="ECO:0000259" key="2">
    <source>
        <dbReference type="Pfam" id="PF01425"/>
    </source>
</evidence>
<dbReference type="PANTHER" id="PTHR11895">
    <property type="entry name" value="TRANSAMIDASE"/>
    <property type="match status" value="1"/>
</dbReference>
<reference evidence="3" key="1">
    <citation type="submission" date="2022-11" db="EMBL/GenBank/DDBJ databases">
        <title>Draft genome sequence of Hoeflea poritis E7-10 and Hoeflea prorocentri PM5-8, separated from scleractinian coral Porites lutea and marine dinoflagellate.</title>
        <authorList>
            <person name="Zhang G."/>
            <person name="Wei Q."/>
            <person name="Cai L."/>
        </authorList>
    </citation>
    <scope>NUCLEOTIDE SEQUENCE</scope>
    <source>
        <strain evidence="3">PM5-8</strain>
    </source>
</reference>
<proteinExistence type="inferred from homology"/>
<dbReference type="EMBL" id="JAPJZI010000001">
    <property type="protein sequence ID" value="MDA5400441.1"/>
    <property type="molecule type" value="Genomic_DNA"/>
</dbReference>
<name>A0A9X3UP58_9HYPH</name>
<accession>A0A9X3UP58</accession>
<organism evidence="3 4">
    <name type="scientific">Hoeflea prorocentri</name>
    <dbReference type="NCBI Taxonomy" id="1922333"/>
    <lineage>
        <taxon>Bacteria</taxon>
        <taxon>Pseudomonadati</taxon>
        <taxon>Pseudomonadota</taxon>
        <taxon>Alphaproteobacteria</taxon>
        <taxon>Hyphomicrobiales</taxon>
        <taxon>Rhizobiaceae</taxon>
        <taxon>Hoeflea</taxon>
    </lineage>
</organism>
<feature type="domain" description="Amidase" evidence="2">
    <location>
        <begin position="10"/>
        <end position="428"/>
    </location>
</feature>
<dbReference type="InterPro" id="IPR023631">
    <property type="entry name" value="Amidase_dom"/>
</dbReference>
<dbReference type="InterPro" id="IPR036928">
    <property type="entry name" value="AS_sf"/>
</dbReference>
<dbReference type="RefSeq" id="WP_267992004.1">
    <property type="nucleotide sequence ID" value="NZ_JAPJZI010000001.1"/>
</dbReference>
<dbReference type="InterPro" id="IPR000120">
    <property type="entry name" value="Amidase"/>
</dbReference>
<dbReference type="Pfam" id="PF01425">
    <property type="entry name" value="Amidase"/>
    <property type="match status" value="1"/>
</dbReference>
<evidence type="ECO:0000256" key="1">
    <source>
        <dbReference type="ARBA" id="ARBA00009199"/>
    </source>
</evidence>
<gene>
    <name evidence="3" type="ORF">OQ273_17835</name>
</gene>
<dbReference type="Proteomes" id="UP001151234">
    <property type="component" value="Unassembled WGS sequence"/>
</dbReference>
<dbReference type="PANTHER" id="PTHR11895:SF151">
    <property type="entry name" value="GLUTAMYL-TRNA(GLN) AMIDOTRANSFERASE SUBUNIT A"/>
    <property type="match status" value="1"/>
</dbReference>
<sequence length="440" mass="45637">MSAPRTASKLVAASLDALKARSDLNLTTQLLEDSALDAAARQDEEGHAGSLCGLPFVVKANVAVAGALQDGASPALTGNIATKDAQIVARLRAEGAIPVAMTNMHELAFGITSQNAHYGPVRNPHDPNTIAGGSSGGTAAAIAAGAVRAGIASDTGGSGRLPAAFCGCVGLRPTQDRYPKDGILTLSHTLDTLTVMGSDVATVIALDAVVTGDTAEPEARSLRLGVLHDPFWTGLSQEMSDLGQGVLSRLTEAGFDIIEGDAPDIETLTETAGFPIALNETKTNWEGFAKDLRGLSLGDFAADIASTDVRALYETMARGEVPPPEAYAAAMKEARPALKELFAKLFDEMDVDAFIFPTLARTAPSIESTDTIDIDGNILPLFPTLTRRELAASVAGLPAISLPAGTDARGLPFGMELIGRDGADRALLGIAKKIERSLAR</sequence>
<dbReference type="Gene3D" id="3.90.1300.10">
    <property type="entry name" value="Amidase signature (AS) domain"/>
    <property type="match status" value="1"/>
</dbReference>
<dbReference type="GO" id="GO:0003824">
    <property type="term" value="F:catalytic activity"/>
    <property type="evidence" value="ECO:0007669"/>
    <property type="project" value="InterPro"/>
</dbReference>
<comment type="caution">
    <text evidence="3">The sequence shown here is derived from an EMBL/GenBank/DDBJ whole genome shotgun (WGS) entry which is preliminary data.</text>
</comment>
<keyword evidence="4" id="KW-1185">Reference proteome</keyword>
<dbReference type="AlphaFoldDB" id="A0A9X3UP58"/>
<protein>
    <submittedName>
        <fullName evidence="3">Amidase family protein</fullName>
    </submittedName>
</protein>
<evidence type="ECO:0000313" key="4">
    <source>
        <dbReference type="Proteomes" id="UP001151234"/>
    </source>
</evidence>
<dbReference type="SUPFAM" id="SSF75304">
    <property type="entry name" value="Amidase signature (AS) enzymes"/>
    <property type="match status" value="1"/>
</dbReference>